<dbReference type="EMBL" id="QTUJ01000002">
    <property type="protein sequence ID" value="REF69613.1"/>
    <property type="molecule type" value="Genomic_DNA"/>
</dbReference>
<evidence type="ECO:0000313" key="2">
    <source>
        <dbReference type="Proteomes" id="UP000256941"/>
    </source>
</evidence>
<gene>
    <name evidence="1" type="ORF">BDD41_2323</name>
</gene>
<protein>
    <submittedName>
        <fullName evidence="1">Uncharacterized protein</fullName>
    </submittedName>
</protein>
<accession>A0A3D9XKG9</accession>
<dbReference type="Proteomes" id="UP000256941">
    <property type="component" value="Unassembled WGS sequence"/>
</dbReference>
<dbReference type="AlphaFoldDB" id="A0A3D9XKG9"/>
<comment type="caution">
    <text evidence="1">The sequence shown here is derived from an EMBL/GenBank/DDBJ whole genome shotgun (WGS) entry which is preliminary data.</text>
</comment>
<dbReference type="RefSeq" id="WP_116221864.1">
    <property type="nucleotide sequence ID" value="NZ_CP038197.1"/>
</dbReference>
<evidence type="ECO:0000313" key="1">
    <source>
        <dbReference type="EMBL" id="REF69613.1"/>
    </source>
</evidence>
<sequence>MKLTNDTIWRAVQDQAALFGWGDREALIAKAVNRLCKRHHLKTDGEREELRGRLDMLWIDRADAAGAFHG</sequence>
<proteinExistence type="predicted"/>
<organism evidence="1 2">
    <name type="scientific">Paracoccus versutus</name>
    <name type="common">Thiobacillus versutus</name>
    <dbReference type="NCBI Taxonomy" id="34007"/>
    <lineage>
        <taxon>Bacteria</taxon>
        <taxon>Pseudomonadati</taxon>
        <taxon>Pseudomonadota</taxon>
        <taxon>Alphaproteobacteria</taxon>
        <taxon>Rhodobacterales</taxon>
        <taxon>Paracoccaceae</taxon>
        <taxon>Paracoccus</taxon>
    </lineage>
</organism>
<reference evidence="1 2" key="1">
    <citation type="submission" date="2018-08" db="EMBL/GenBank/DDBJ databases">
        <title>Genomic Encyclopedia of Archaeal and Bacterial Type Strains, Phase II (KMG-II): from individual species to whole genera.</title>
        <authorList>
            <person name="Goeker M."/>
        </authorList>
    </citation>
    <scope>NUCLEOTIDE SEQUENCE [LARGE SCALE GENOMIC DNA]</scope>
    <source>
        <strain evidence="1 2">DSM 17099</strain>
    </source>
</reference>
<name>A0A3D9XKG9_PARVE</name>